<feature type="compositionally biased region" description="Polar residues" evidence="1">
    <location>
        <begin position="94"/>
        <end position="106"/>
    </location>
</feature>
<evidence type="ECO:0000313" key="2">
    <source>
        <dbReference type="EMBL" id="EDW52949.1"/>
    </source>
</evidence>
<sequence>MAFMMPVMKNNYDIYKDTRSRKTSECSNASSNGTTALATALGTPAQGQQQQRRRKVSECKSESFATSPSHGQLGVSSAHQRIAAHSSRAFPRNASRSSHGSLQQMVSPTRSSPPSRSHTASALERQAAAQAAAINQKQQQSAAAAAAVESSNDYTKFHLRLVDKLRKSFRKDSEQRNHSNNNQNYDNNNASSRMALLSIAHNNNNDNNGAGWKVCDGADAISRGRSPGRDVEECSAATALEACARSAEAATQRERERGMVSRLGIRFRRYCRFLAHSPHGGAAPPEDETEAEASSLEQLTGSRSSSRSRRRRSSSIGSAGSRLKMRLRRCTSSPG</sequence>
<keyword evidence="3" id="KW-1185">Reference proteome</keyword>
<dbReference type="OMA" id="RFRRYCK"/>
<protein>
    <submittedName>
        <fullName evidence="2">GM12482</fullName>
    </submittedName>
</protein>
<reference evidence="2 3" key="1">
    <citation type="journal article" date="2007" name="Nature">
        <title>Evolution of genes and genomes on the Drosophila phylogeny.</title>
        <authorList>
            <consortium name="Drosophila 12 Genomes Consortium"/>
            <person name="Clark A.G."/>
            <person name="Eisen M.B."/>
            <person name="Smith D.R."/>
            <person name="Bergman C.M."/>
            <person name="Oliver B."/>
            <person name="Markow T.A."/>
            <person name="Kaufman T.C."/>
            <person name="Kellis M."/>
            <person name="Gelbart W."/>
            <person name="Iyer V.N."/>
            <person name="Pollard D.A."/>
            <person name="Sackton T.B."/>
            <person name="Larracuente A.M."/>
            <person name="Singh N.D."/>
            <person name="Abad J.P."/>
            <person name="Abt D.N."/>
            <person name="Adryan B."/>
            <person name="Aguade M."/>
            <person name="Akashi H."/>
            <person name="Anderson W.W."/>
            <person name="Aquadro C.F."/>
            <person name="Ardell D.H."/>
            <person name="Arguello R."/>
            <person name="Artieri C.G."/>
            <person name="Barbash D.A."/>
            <person name="Barker D."/>
            <person name="Barsanti P."/>
            <person name="Batterham P."/>
            <person name="Batzoglou S."/>
            <person name="Begun D."/>
            <person name="Bhutkar A."/>
            <person name="Blanco E."/>
            <person name="Bosak S.A."/>
            <person name="Bradley R.K."/>
            <person name="Brand A.D."/>
            <person name="Brent M.R."/>
            <person name="Brooks A.N."/>
            <person name="Brown R.H."/>
            <person name="Butlin R.K."/>
            <person name="Caggese C."/>
            <person name="Calvi B.R."/>
            <person name="Bernardo de Carvalho A."/>
            <person name="Caspi A."/>
            <person name="Castrezana S."/>
            <person name="Celniker S.E."/>
            <person name="Chang J.L."/>
            <person name="Chapple C."/>
            <person name="Chatterji S."/>
            <person name="Chinwalla A."/>
            <person name="Civetta A."/>
            <person name="Clifton S.W."/>
            <person name="Comeron J.M."/>
            <person name="Costello J.C."/>
            <person name="Coyne J.A."/>
            <person name="Daub J."/>
            <person name="David R.G."/>
            <person name="Delcher A.L."/>
            <person name="Delehaunty K."/>
            <person name="Do C.B."/>
            <person name="Ebling H."/>
            <person name="Edwards K."/>
            <person name="Eickbush T."/>
            <person name="Evans J.D."/>
            <person name="Filipski A."/>
            <person name="Findeiss S."/>
            <person name="Freyhult E."/>
            <person name="Fulton L."/>
            <person name="Fulton R."/>
            <person name="Garcia A.C."/>
            <person name="Gardiner A."/>
            <person name="Garfield D.A."/>
            <person name="Garvin B.E."/>
            <person name="Gibson G."/>
            <person name="Gilbert D."/>
            <person name="Gnerre S."/>
            <person name="Godfrey J."/>
            <person name="Good R."/>
            <person name="Gotea V."/>
            <person name="Gravely B."/>
            <person name="Greenberg A.J."/>
            <person name="Griffiths-Jones S."/>
            <person name="Gross S."/>
            <person name="Guigo R."/>
            <person name="Gustafson E.A."/>
            <person name="Haerty W."/>
            <person name="Hahn M.W."/>
            <person name="Halligan D.L."/>
            <person name="Halpern A.L."/>
            <person name="Halter G.M."/>
            <person name="Han M.V."/>
            <person name="Heger A."/>
            <person name="Hillier L."/>
            <person name="Hinrichs A.S."/>
            <person name="Holmes I."/>
            <person name="Hoskins R.A."/>
            <person name="Hubisz M.J."/>
            <person name="Hultmark D."/>
            <person name="Huntley M.A."/>
            <person name="Jaffe D.B."/>
            <person name="Jagadeeshan S."/>
            <person name="Jeck W.R."/>
            <person name="Johnson J."/>
            <person name="Jones C.D."/>
            <person name="Jordan W.C."/>
            <person name="Karpen G.H."/>
            <person name="Kataoka E."/>
            <person name="Keightley P.D."/>
            <person name="Kheradpour P."/>
            <person name="Kirkness E.F."/>
            <person name="Koerich L.B."/>
            <person name="Kristiansen K."/>
            <person name="Kudrna D."/>
            <person name="Kulathinal R.J."/>
            <person name="Kumar S."/>
            <person name="Kwok R."/>
            <person name="Lander E."/>
            <person name="Langley C.H."/>
            <person name="Lapoint R."/>
            <person name="Lazzaro B.P."/>
            <person name="Lee S.J."/>
            <person name="Levesque L."/>
            <person name="Li R."/>
            <person name="Lin C.F."/>
            <person name="Lin M.F."/>
            <person name="Lindblad-Toh K."/>
            <person name="Llopart A."/>
            <person name="Long M."/>
            <person name="Low L."/>
            <person name="Lozovsky E."/>
            <person name="Lu J."/>
            <person name="Luo M."/>
            <person name="Machado C.A."/>
            <person name="Makalowski W."/>
            <person name="Marzo M."/>
            <person name="Matsuda M."/>
            <person name="Matzkin L."/>
            <person name="McAllister B."/>
            <person name="McBride C.S."/>
            <person name="McKernan B."/>
            <person name="McKernan K."/>
            <person name="Mendez-Lago M."/>
            <person name="Minx P."/>
            <person name="Mollenhauer M.U."/>
            <person name="Montooth K."/>
            <person name="Mount S.M."/>
            <person name="Mu X."/>
            <person name="Myers E."/>
            <person name="Negre B."/>
            <person name="Newfeld S."/>
            <person name="Nielsen R."/>
            <person name="Noor M.A."/>
            <person name="O'Grady P."/>
            <person name="Pachter L."/>
            <person name="Papaceit M."/>
            <person name="Parisi M.J."/>
            <person name="Parisi M."/>
            <person name="Parts L."/>
            <person name="Pedersen J.S."/>
            <person name="Pesole G."/>
            <person name="Phillippy A.M."/>
            <person name="Ponting C.P."/>
            <person name="Pop M."/>
            <person name="Porcelli D."/>
            <person name="Powell J.R."/>
            <person name="Prohaska S."/>
            <person name="Pruitt K."/>
            <person name="Puig M."/>
            <person name="Quesneville H."/>
            <person name="Ram K.R."/>
            <person name="Rand D."/>
            <person name="Rasmussen M.D."/>
            <person name="Reed L.K."/>
            <person name="Reenan R."/>
            <person name="Reily A."/>
            <person name="Remington K.A."/>
            <person name="Rieger T.T."/>
            <person name="Ritchie M.G."/>
            <person name="Robin C."/>
            <person name="Rogers Y.H."/>
            <person name="Rohde C."/>
            <person name="Rozas J."/>
            <person name="Rubenfield M.J."/>
            <person name="Ruiz A."/>
            <person name="Russo S."/>
            <person name="Salzberg S.L."/>
            <person name="Sanchez-Gracia A."/>
            <person name="Saranga D.J."/>
            <person name="Sato H."/>
            <person name="Schaeffer S.W."/>
            <person name="Schatz M.C."/>
            <person name="Schlenke T."/>
            <person name="Schwartz R."/>
            <person name="Segarra C."/>
            <person name="Singh R.S."/>
            <person name="Sirot L."/>
            <person name="Sirota M."/>
            <person name="Sisneros N.B."/>
            <person name="Smith C.D."/>
            <person name="Smith T.F."/>
            <person name="Spieth J."/>
            <person name="Stage D.E."/>
            <person name="Stark A."/>
            <person name="Stephan W."/>
            <person name="Strausberg R.L."/>
            <person name="Strempel S."/>
            <person name="Sturgill D."/>
            <person name="Sutton G."/>
            <person name="Sutton G.G."/>
            <person name="Tao W."/>
            <person name="Teichmann S."/>
            <person name="Tobari Y.N."/>
            <person name="Tomimura Y."/>
            <person name="Tsolas J.M."/>
            <person name="Valente V.L."/>
            <person name="Venter E."/>
            <person name="Venter J.C."/>
            <person name="Vicario S."/>
            <person name="Vieira F.G."/>
            <person name="Vilella A.J."/>
            <person name="Villasante A."/>
            <person name="Walenz B."/>
            <person name="Wang J."/>
            <person name="Wasserman M."/>
            <person name="Watts T."/>
            <person name="Wilson D."/>
            <person name="Wilson R.K."/>
            <person name="Wing R.A."/>
            <person name="Wolfner M.F."/>
            <person name="Wong A."/>
            <person name="Wong G.K."/>
            <person name="Wu C.I."/>
            <person name="Wu G."/>
            <person name="Yamamoto D."/>
            <person name="Yang H.P."/>
            <person name="Yang S.P."/>
            <person name="Yorke J.A."/>
            <person name="Yoshida K."/>
            <person name="Zdobnov E."/>
            <person name="Zhang P."/>
            <person name="Zhang Y."/>
            <person name="Zimin A.V."/>
            <person name="Baldwin J."/>
            <person name="Abdouelleil A."/>
            <person name="Abdulkadir J."/>
            <person name="Abebe A."/>
            <person name="Abera B."/>
            <person name="Abreu J."/>
            <person name="Acer S.C."/>
            <person name="Aftuck L."/>
            <person name="Alexander A."/>
            <person name="An P."/>
            <person name="Anderson E."/>
            <person name="Anderson S."/>
            <person name="Arachi H."/>
            <person name="Azer M."/>
            <person name="Bachantsang P."/>
            <person name="Barry A."/>
            <person name="Bayul T."/>
            <person name="Berlin A."/>
            <person name="Bessette D."/>
            <person name="Bloom T."/>
            <person name="Blye J."/>
            <person name="Boguslavskiy L."/>
            <person name="Bonnet C."/>
            <person name="Boukhgalter B."/>
            <person name="Bourzgui I."/>
            <person name="Brown A."/>
            <person name="Cahill P."/>
            <person name="Channer S."/>
            <person name="Cheshatsang Y."/>
            <person name="Chuda L."/>
            <person name="Citroen M."/>
            <person name="Collymore A."/>
            <person name="Cooke P."/>
            <person name="Costello M."/>
            <person name="D'Aco K."/>
            <person name="Daza R."/>
            <person name="De Haan G."/>
            <person name="DeGray S."/>
            <person name="DeMaso C."/>
            <person name="Dhargay N."/>
            <person name="Dooley K."/>
            <person name="Dooley E."/>
            <person name="Doricent M."/>
            <person name="Dorje P."/>
            <person name="Dorjee K."/>
            <person name="Dupes A."/>
            <person name="Elong R."/>
            <person name="Falk J."/>
            <person name="Farina A."/>
            <person name="Faro S."/>
            <person name="Ferguson D."/>
            <person name="Fisher S."/>
            <person name="Foley C.D."/>
            <person name="Franke A."/>
            <person name="Friedrich D."/>
            <person name="Gadbois L."/>
            <person name="Gearin G."/>
            <person name="Gearin C.R."/>
            <person name="Giannoukos G."/>
            <person name="Goode T."/>
            <person name="Graham J."/>
            <person name="Grandbois E."/>
            <person name="Grewal S."/>
            <person name="Gyaltsen K."/>
            <person name="Hafez N."/>
            <person name="Hagos B."/>
            <person name="Hall J."/>
            <person name="Henson C."/>
            <person name="Hollinger A."/>
            <person name="Honan T."/>
            <person name="Huard M.D."/>
            <person name="Hughes L."/>
            <person name="Hurhula B."/>
            <person name="Husby M.E."/>
            <person name="Kamat A."/>
            <person name="Kanga B."/>
            <person name="Kashin S."/>
            <person name="Khazanovich D."/>
            <person name="Kisner P."/>
            <person name="Lance K."/>
            <person name="Lara M."/>
            <person name="Lee W."/>
            <person name="Lennon N."/>
            <person name="Letendre F."/>
            <person name="LeVine R."/>
            <person name="Lipovsky A."/>
            <person name="Liu X."/>
            <person name="Liu J."/>
            <person name="Liu S."/>
            <person name="Lokyitsang T."/>
            <person name="Lokyitsang Y."/>
            <person name="Lubonja R."/>
            <person name="Lui A."/>
            <person name="MacDonald P."/>
            <person name="Magnisalis V."/>
            <person name="Maru K."/>
            <person name="Matthews C."/>
            <person name="McCusker W."/>
            <person name="McDonough S."/>
            <person name="Mehta T."/>
            <person name="Meldrim J."/>
            <person name="Meneus L."/>
            <person name="Mihai O."/>
            <person name="Mihalev A."/>
            <person name="Mihova T."/>
            <person name="Mittelman R."/>
            <person name="Mlenga V."/>
            <person name="Montmayeur A."/>
            <person name="Mulrain L."/>
            <person name="Navidi A."/>
            <person name="Naylor J."/>
            <person name="Negash T."/>
            <person name="Nguyen T."/>
            <person name="Nguyen N."/>
            <person name="Nicol R."/>
            <person name="Norbu C."/>
            <person name="Norbu N."/>
            <person name="Novod N."/>
            <person name="O'Neill B."/>
            <person name="Osman S."/>
            <person name="Markiewicz E."/>
            <person name="Oyono O.L."/>
            <person name="Patti C."/>
            <person name="Phunkhang P."/>
            <person name="Pierre F."/>
            <person name="Priest M."/>
            <person name="Raghuraman S."/>
            <person name="Rege F."/>
            <person name="Reyes R."/>
            <person name="Rise C."/>
            <person name="Rogov P."/>
            <person name="Ross K."/>
            <person name="Ryan E."/>
            <person name="Settipalli S."/>
            <person name="Shea T."/>
            <person name="Sherpa N."/>
            <person name="Shi L."/>
            <person name="Shih D."/>
            <person name="Sparrow T."/>
            <person name="Spaulding J."/>
            <person name="Stalker J."/>
            <person name="Stange-Thomann N."/>
            <person name="Stavropoulos S."/>
            <person name="Stone C."/>
            <person name="Strader C."/>
            <person name="Tesfaye S."/>
            <person name="Thomson T."/>
            <person name="Thoulutsang Y."/>
            <person name="Thoulutsang D."/>
            <person name="Topham K."/>
            <person name="Topping I."/>
            <person name="Tsamla T."/>
            <person name="Vassiliev H."/>
            <person name="Vo A."/>
            <person name="Wangchuk T."/>
            <person name="Wangdi T."/>
            <person name="Weiand M."/>
            <person name="Wilkinson J."/>
            <person name="Wilson A."/>
            <person name="Yadav S."/>
            <person name="Young G."/>
            <person name="Yu Q."/>
            <person name="Zembek L."/>
            <person name="Zhong D."/>
            <person name="Zimmer A."/>
            <person name="Zwirko Z."/>
            <person name="Jaffe D.B."/>
            <person name="Alvarez P."/>
            <person name="Brockman W."/>
            <person name="Butler J."/>
            <person name="Chin C."/>
            <person name="Gnerre S."/>
            <person name="Grabherr M."/>
            <person name="Kleber M."/>
            <person name="Mauceli E."/>
            <person name="MacCallum I."/>
        </authorList>
    </citation>
    <scope>NUCLEOTIDE SEQUENCE [LARGE SCALE GENOMIC DNA]</scope>
    <source>
        <strain evidence="3">Rob3c / Tucson 14021-0248.25</strain>
    </source>
</reference>
<feature type="compositionally biased region" description="Polar residues" evidence="1">
    <location>
        <begin position="63"/>
        <end position="79"/>
    </location>
</feature>
<feature type="compositionally biased region" description="Low complexity" evidence="1">
    <location>
        <begin position="107"/>
        <end position="135"/>
    </location>
</feature>
<accession>B4I0B8</accession>
<dbReference type="AlphaFoldDB" id="B4I0B8"/>
<name>B4I0B8_DROSE</name>
<organism evidence="3">
    <name type="scientific">Drosophila sechellia</name>
    <name type="common">Fruit fly</name>
    <dbReference type="NCBI Taxonomy" id="7238"/>
    <lineage>
        <taxon>Eukaryota</taxon>
        <taxon>Metazoa</taxon>
        <taxon>Ecdysozoa</taxon>
        <taxon>Arthropoda</taxon>
        <taxon>Hexapoda</taxon>
        <taxon>Insecta</taxon>
        <taxon>Pterygota</taxon>
        <taxon>Neoptera</taxon>
        <taxon>Endopterygota</taxon>
        <taxon>Diptera</taxon>
        <taxon>Brachycera</taxon>
        <taxon>Muscomorpha</taxon>
        <taxon>Ephydroidea</taxon>
        <taxon>Drosophilidae</taxon>
        <taxon>Drosophila</taxon>
        <taxon>Sophophora</taxon>
    </lineage>
</organism>
<feature type="region of interest" description="Disordered" evidence="1">
    <location>
        <begin position="279"/>
        <end position="335"/>
    </location>
</feature>
<evidence type="ECO:0000313" key="3">
    <source>
        <dbReference type="Proteomes" id="UP000001292"/>
    </source>
</evidence>
<dbReference type="HOGENOM" id="CLU_069225_0_0_1"/>
<proteinExistence type="predicted"/>
<dbReference type="Proteomes" id="UP000001292">
    <property type="component" value="Unassembled WGS sequence"/>
</dbReference>
<dbReference type="PANTHER" id="PTHR38338:SF1">
    <property type="entry name" value="AGAP013079-PA"/>
    <property type="match status" value="1"/>
</dbReference>
<dbReference type="PANTHER" id="PTHR38338">
    <property type="entry name" value="AGAP013079-PA"/>
    <property type="match status" value="1"/>
</dbReference>
<feature type="compositionally biased region" description="Low complexity" evidence="1">
    <location>
        <begin position="178"/>
        <end position="189"/>
    </location>
</feature>
<evidence type="ECO:0000256" key="1">
    <source>
        <dbReference type="SAM" id="MobiDB-lite"/>
    </source>
</evidence>
<dbReference type="PhylomeDB" id="B4I0B8"/>
<feature type="compositionally biased region" description="Low complexity" evidence="1">
    <location>
        <begin position="28"/>
        <end position="43"/>
    </location>
</feature>
<gene>
    <name evidence="2" type="primary">Dsec\GM12482</name>
    <name evidence="2" type="ORF">Dsec_GM12482</name>
</gene>
<dbReference type="EMBL" id="CH480819">
    <property type="protein sequence ID" value="EDW52949.1"/>
    <property type="molecule type" value="Genomic_DNA"/>
</dbReference>
<feature type="region of interest" description="Disordered" evidence="1">
    <location>
        <begin position="170"/>
        <end position="189"/>
    </location>
</feature>
<feature type="region of interest" description="Disordered" evidence="1">
    <location>
        <begin position="19"/>
        <end position="135"/>
    </location>
</feature>